<protein>
    <submittedName>
        <fullName evidence="1">Uncharacterized protein</fullName>
    </submittedName>
</protein>
<comment type="caution">
    <text evidence="1">The sequence shown here is derived from an EMBL/GenBank/DDBJ whole genome shotgun (WGS) entry which is preliminary data.</text>
</comment>
<dbReference type="RefSeq" id="WP_149771435.1">
    <property type="nucleotide sequence ID" value="NZ_VDFQ02000007.1"/>
</dbReference>
<dbReference type="EMBL" id="VDFQ02000007">
    <property type="protein sequence ID" value="KAA1418146.1"/>
    <property type="molecule type" value="Genomic_DNA"/>
</dbReference>
<dbReference type="OrthoDB" id="5197750at2"/>
<reference evidence="1 2" key="1">
    <citation type="submission" date="2019-09" db="EMBL/GenBank/DDBJ databases">
        <title>Mumia zhuanghuii sp. nov. isolated from the intestinal contents of plateau pika (Ochotona curzoniae) in the Qinghai-Tibet plateau of China.</title>
        <authorList>
            <person name="Tian Z."/>
        </authorList>
    </citation>
    <scope>NUCLEOTIDE SEQUENCE [LARGE SCALE GENOMIC DNA]</scope>
    <source>
        <strain evidence="2">350</strain>
    </source>
</reference>
<name>A0A5Q6RJ89_9ACTN</name>
<dbReference type="Proteomes" id="UP000307768">
    <property type="component" value="Unassembled WGS sequence"/>
</dbReference>
<proteinExistence type="predicted"/>
<evidence type="ECO:0000313" key="1">
    <source>
        <dbReference type="EMBL" id="KAA1418146.1"/>
    </source>
</evidence>
<gene>
    <name evidence="1" type="ORF">FE697_020110</name>
</gene>
<dbReference type="AlphaFoldDB" id="A0A5Q6RJ89"/>
<sequence length="101" mass="11384">MDYEILAERARAALITAAMRRSTLTYGELARAIDFDPDVPVGHHMNRILDLVSQECIDRSEPSLAPLVVNERTGEPGKGYRDGGEPWHKSVRRCFHAWPPV</sequence>
<accession>A0A5Q6RJ89</accession>
<evidence type="ECO:0000313" key="2">
    <source>
        <dbReference type="Proteomes" id="UP000307768"/>
    </source>
</evidence>
<organism evidence="1 2">
    <name type="scientific">Mumia zhuanghuii</name>
    <dbReference type="NCBI Taxonomy" id="2585211"/>
    <lineage>
        <taxon>Bacteria</taxon>
        <taxon>Bacillati</taxon>
        <taxon>Actinomycetota</taxon>
        <taxon>Actinomycetes</taxon>
        <taxon>Propionibacteriales</taxon>
        <taxon>Nocardioidaceae</taxon>
        <taxon>Mumia</taxon>
    </lineage>
</organism>